<accession>A0A1I4FIR6</accession>
<dbReference type="Proteomes" id="UP000199598">
    <property type="component" value="Unassembled WGS sequence"/>
</dbReference>
<gene>
    <name evidence="2" type="ORF">SAMN04488518_11977</name>
</gene>
<keyword evidence="1" id="KW-0732">Signal</keyword>
<proteinExistence type="predicted"/>
<protein>
    <recommendedName>
        <fullName evidence="4">DUF2946 domain-containing protein</fullName>
    </recommendedName>
</protein>
<feature type="signal peptide" evidence="1">
    <location>
        <begin position="1"/>
        <end position="20"/>
    </location>
</feature>
<name>A0A1I4FIR6_9HYPH</name>
<comment type="caution">
    <text evidence="2">The sequence shown here is derived from an EMBL/GenBank/DDBJ whole genome shotgun (WGS) entry which is preliminary data.</text>
</comment>
<keyword evidence="3" id="KW-1185">Reference proteome</keyword>
<evidence type="ECO:0000313" key="2">
    <source>
        <dbReference type="EMBL" id="SFL17812.1"/>
    </source>
</evidence>
<organism evidence="2 3">
    <name type="scientific">Pseudovibrio ascidiaceicola</name>
    <dbReference type="NCBI Taxonomy" id="285279"/>
    <lineage>
        <taxon>Bacteria</taxon>
        <taxon>Pseudomonadati</taxon>
        <taxon>Pseudomonadota</taxon>
        <taxon>Alphaproteobacteria</taxon>
        <taxon>Hyphomicrobiales</taxon>
        <taxon>Stappiaceae</taxon>
        <taxon>Pseudovibrio</taxon>
    </lineage>
</organism>
<sequence length="117" mass="12406">MFRVLIILLTLFVTTPYAMSMQGEMAANSAAQKLALAEQEASAMEHMISDKSSCCCCETETAMATGMTACMATLGLLDQANSVSPLYRSTSISVPALLPVYSAQISGIDRPPIHLVA</sequence>
<dbReference type="EMBL" id="FOSK01000019">
    <property type="protein sequence ID" value="SFL17812.1"/>
    <property type="molecule type" value="Genomic_DNA"/>
</dbReference>
<reference evidence="2 3" key="1">
    <citation type="submission" date="2016-10" db="EMBL/GenBank/DDBJ databases">
        <authorList>
            <person name="Varghese N."/>
            <person name="Submissions S."/>
        </authorList>
    </citation>
    <scope>NUCLEOTIDE SEQUENCE [LARGE SCALE GENOMIC DNA]</scope>
    <source>
        <strain evidence="2 3">DSM 16392</strain>
    </source>
</reference>
<dbReference type="RefSeq" id="WP_093523941.1">
    <property type="nucleotide sequence ID" value="NZ_FOSK01000019.1"/>
</dbReference>
<feature type="chain" id="PRO_5046962368" description="DUF2946 domain-containing protein" evidence="1">
    <location>
        <begin position="21"/>
        <end position="117"/>
    </location>
</feature>
<evidence type="ECO:0000313" key="3">
    <source>
        <dbReference type="Proteomes" id="UP000199598"/>
    </source>
</evidence>
<evidence type="ECO:0000256" key="1">
    <source>
        <dbReference type="SAM" id="SignalP"/>
    </source>
</evidence>
<evidence type="ECO:0008006" key="4">
    <source>
        <dbReference type="Google" id="ProtNLM"/>
    </source>
</evidence>